<dbReference type="AlphaFoldDB" id="A0ABD0JLK9"/>
<feature type="region of interest" description="Disordered" evidence="1">
    <location>
        <begin position="52"/>
        <end position="92"/>
    </location>
</feature>
<organism evidence="2 3">
    <name type="scientific">Batillaria attramentaria</name>
    <dbReference type="NCBI Taxonomy" id="370345"/>
    <lineage>
        <taxon>Eukaryota</taxon>
        <taxon>Metazoa</taxon>
        <taxon>Spiralia</taxon>
        <taxon>Lophotrochozoa</taxon>
        <taxon>Mollusca</taxon>
        <taxon>Gastropoda</taxon>
        <taxon>Caenogastropoda</taxon>
        <taxon>Sorbeoconcha</taxon>
        <taxon>Cerithioidea</taxon>
        <taxon>Batillariidae</taxon>
        <taxon>Batillaria</taxon>
    </lineage>
</organism>
<evidence type="ECO:0000256" key="1">
    <source>
        <dbReference type="SAM" id="MobiDB-lite"/>
    </source>
</evidence>
<name>A0ABD0JLK9_9CAEN</name>
<evidence type="ECO:0000313" key="3">
    <source>
        <dbReference type="Proteomes" id="UP001519460"/>
    </source>
</evidence>
<protein>
    <submittedName>
        <fullName evidence="2">Uncharacterized protein</fullName>
    </submittedName>
</protein>
<evidence type="ECO:0000313" key="2">
    <source>
        <dbReference type="EMBL" id="KAK7475739.1"/>
    </source>
</evidence>
<sequence length="206" mass="23411">MHSTLKRVYAKTMNKWKTCSKPSSGSETLTMPLHRPLLTKYLTPIHMQHDSNIHSTRKIPSTISRTDRAVTSDRAARSPHRPRSTRREPVPWRLRPWSPTRWDSQVDPRLAIVGAPSSYQVETPAYALRRINRQAPQPAAEATISHTRQKPGCEGRDSRAAKWDRLYVEDQLYDGAMDPGNGKCFYPDNCEPALIGAKIETIELVL</sequence>
<dbReference type="Proteomes" id="UP001519460">
    <property type="component" value="Unassembled WGS sequence"/>
</dbReference>
<feature type="region of interest" description="Disordered" evidence="1">
    <location>
        <begin position="137"/>
        <end position="156"/>
    </location>
</feature>
<keyword evidence="3" id="KW-1185">Reference proteome</keyword>
<comment type="caution">
    <text evidence="2">The sequence shown here is derived from an EMBL/GenBank/DDBJ whole genome shotgun (WGS) entry which is preliminary data.</text>
</comment>
<dbReference type="EMBL" id="JACVVK020000395">
    <property type="protein sequence ID" value="KAK7475739.1"/>
    <property type="molecule type" value="Genomic_DNA"/>
</dbReference>
<gene>
    <name evidence="2" type="ORF">BaRGS_00033011</name>
</gene>
<accession>A0ABD0JLK9</accession>
<proteinExistence type="predicted"/>
<feature type="compositionally biased region" description="Basic and acidic residues" evidence="1">
    <location>
        <begin position="65"/>
        <end position="76"/>
    </location>
</feature>
<reference evidence="2 3" key="1">
    <citation type="journal article" date="2023" name="Sci. Data">
        <title>Genome assembly of the Korean intertidal mud-creeper Batillaria attramentaria.</title>
        <authorList>
            <person name="Patra A.K."/>
            <person name="Ho P.T."/>
            <person name="Jun S."/>
            <person name="Lee S.J."/>
            <person name="Kim Y."/>
            <person name="Won Y.J."/>
        </authorList>
    </citation>
    <scope>NUCLEOTIDE SEQUENCE [LARGE SCALE GENOMIC DNA]</scope>
    <source>
        <strain evidence="2">Wonlab-2016</strain>
    </source>
</reference>